<evidence type="ECO:0000313" key="7">
    <source>
        <dbReference type="Proteomes" id="UP000016922"/>
    </source>
</evidence>
<dbReference type="GO" id="GO:0005737">
    <property type="term" value="C:cytoplasm"/>
    <property type="evidence" value="ECO:0007669"/>
    <property type="project" value="TreeGrafter"/>
</dbReference>
<feature type="region of interest" description="Disordered" evidence="4">
    <location>
        <begin position="482"/>
        <end position="514"/>
    </location>
</feature>
<feature type="compositionally biased region" description="Polar residues" evidence="4">
    <location>
        <begin position="39"/>
        <end position="51"/>
    </location>
</feature>
<keyword evidence="2" id="KW-0238">DNA-binding</keyword>
<feature type="compositionally biased region" description="Gly residues" evidence="4">
    <location>
        <begin position="18"/>
        <end position="28"/>
    </location>
</feature>
<dbReference type="STRING" id="1116229.S3D3G9"/>
<dbReference type="PANTHER" id="PTHR42963:SF1">
    <property type="entry name" value="DUF4476 DOMAIN-CONTAINING PROTEIN"/>
    <property type="match status" value="1"/>
</dbReference>
<dbReference type="OMA" id="IDDYEVM"/>
<dbReference type="PROSITE" id="PS50053">
    <property type="entry name" value="UBIQUITIN_2"/>
    <property type="match status" value="1"/>
</dbReference>
<feature type="region of interest" description="Disordered" evidence="4">
    <location>
        <begin position="868"/>
        <end position="908"/>
    </location>
</feature>
<feature type="region of interest" description="Disordered" evidence="4">
    <location>
        <begin position="598"/>
        <end position="622"/>
    </location>
</feature>
<dbReference type="Proteomes" id="UP000016922">
    <property type="component" value="Unassembled WGS sequence"/>
</dbReference>
<protein>
    <recommendedName>
        <fullName evidence="5">Ubiquitin-like domain-containing protein</fullName>
    </recommendedName>
</protein>
<dbReference type="RefSeq" id="XP_008080312.1">
    <property type="nucleotide sequence ID" value="XM_008082121.1"/>
</dbReference>
<feature type="region of interest" description="Disordered" evidence="4">
    <location>
        <begin position="71"/>
        <end position="91"/>
    </location>
</feature>
<dbReference type="InterPro" id="IPR029191">
    <property type="entry name" value="Uds1"/>
</dbReference>
<feature type="compositionally biased region" description="Basic and acidic residues" evidence="4">
    <location>
        <begin position="868"/>
        <end position="891"/>
    </location>
</feature>
<keyword evidence="1" id="KW-0963">Cytoplasm</keyword>
<evidence type="ECO:0000313" key="6">
    <source>
        <dbReference type="EMBL" id="EPE32300.1"/>
    </source>
</evidence>
<proteinExistence type="predicted"/>
<dbReference type="Pfam" id="PF25078">
    <property type="entry name" value="DUF7801"/>
    <property type="match status" value="1"/>
</dbReference>
<dbReference type="InterPro" id="IPR050308">
    <property type="entry name" value="MukB/SMC"/>
</dbReference>
<dbReference type="InterPro" id="IPR056703">
    <property type="entry name" value="DUF7801"/>
</dbReference>
<keyword evidence="3" id="KW-0175">Coiled coil</keyword>
<sequence>MNGTFQGKRMAPQPGQGNMYGGGGGQNGYGNPERGGQLSPRQYNLSRSSPAVQEPSPRAVLNGYNTDIMNGFPGDAQRYNPANPARPQSSKQLNLNDSIQVHLLVETALGDSQEFEILSEDEVDDLKREIKTLKQRIEQTRQNLLIQSKYRDAAISMSKLYLPEKKKSFDGSKVRGILGHNRNSSEHAQEANQERSAAEKKCEDLATELWFLERRIMEPQSTLLKHTAGILQMTHKGPKLTSKGPSGVSQNGIPGSPESMYTYTNARNSFEPLPEDDLIFDERSLYRSFDRLDGFSDTSGSSSKASKEQMQMIAKTEQKLEDLNSRLREVIVQANPQQQAMLGMPPLSKTNNSGKPTEPGETLEESLRYLEHGISTIGKEQSEFLSQNNISEAAMEQTIEELNRDLHSVLQVYDTALQGPPQLTGRDINNQLDYFQNSVNVVEAELNRSANLASKGNGNQEQMEAVMMGLWDIILSGEQEARERKSERRQNRLKNNLPPDEDESDDDEGNPNEQFSTQAFSTKVQFLYAQATKLKDQKKVLQRQIKQQRELNNKSDAVKDADITRKTEELERMQDLLRRTEMDSDQVRQQLTLVMEKLDESRQQDQLRDQSRSKDESEAVRAAQRELDAANTSLMAMEEELQELKDDQAISNAETQTRINESEARIVTLTQQLTAAAAAQTSFEKAAKDRESEISTKEKEMEAMNMDLARLQTEVTIARAELDGAYGSRAQRAADIAANPAIQKEFDDLTRKNNSLAEELAALKARGTANPETDEKMRTLKRELEETIGEYEEMTKASIEWEKEREQLEGTVDKLRDEREQLEAQLSDEKVRWLGMRSPGMDGQMPAPGTTSTTVLKNEFKKMMRDTRAENAKALRAEQAERRRLEDELRTLKRANGPGKSSLSHSFG</sequence>
<evidence type="ECO:0000256" key="3">
    <source>
        <dbReference type="SAM" id="Coils"/>
    </source>
</evidence>
<dbReference type="InterPro" id="IPR000626">
    <property type="entry name" value="Ubiquitin-like_dom"/>
</dbReference>
<evidence type="ECO:0000259" key="5">
    <source>
        <dbReference type="PROSITE" id="PS50053"/>
    </source>
</evidence>
<evidence type="ECO:0000256" key="1">
    <source>
        <dbReference type="ARBA" id="ARBA00022490"/>
    </source>
</evidence>
<dbReference type="OrthoDB" id="5569911at2759"/>
<dbReference type="GO" id="GO:0003677">
    <property type="term" value="F:DNA binding"/>
    <property type="evidence" value="ECO:0007669"/>
    <property type="project" value="UniProtKB-KW"/>
</dbReference>
<dbReference type="eggNOG" id="ENOG502QWKV">
    <property type="taxonomic scope" value="Eukaryota"/>
</dbReference>
<feature type="region of interest" description="Disordered" evidence="4">
    <location>
        <begin position="179"/>
        <end position="199"/>
    </location>
</feature>
<dbReference type="AlphaFoldDB" id="S3D3G9"/>
<dbReference type="KEGG" id="glz:GLAREA_07433"/>
<dbReference type="Gene3D" id="1.10.287.1490">
    <property type="match status" value="1"/>
</dbReference>
<gene>
    <name evidence="6" type="ORF">GLAREA_07433</name>
</gene>
<feature type="region of interest" description="Disordered" evidence="4">
    <location>
        <begin position="342"/>
        <end position="361"/>
    </location>
</feature>
<keyword evidence="7" id="KW-1185">Reference proteome</keyword>
<feature type="compositionally biased region" description="Basic and acidic residues" evidence="4">
    <location>
        <begin position="183"/>
        <end position="199"/>
    </location>
</feature>
<feature type="coiled-coil region" evidence="3">
    <location>
        <begin position="746"/>
        <end position="832"/>
    </location>
</feature>
<feature type="domain" description="Ubiquitin-like" evidence="5">
    <location>
        <begin position="101"/>
        <end position="164"/>
    </location>
</feature>
<evidence type="ECO:0000256" key="2">
    <source>
        <dbReference type="ARBA" id="ARBA00023125"/>
    </source>
</evidence>
<feature type="coiled-coil region" evidence="3">
    <location>
        <begin position="524"/>
        <end position="590"/>
    </location>
</feature>
<evidence type="ECO:0000256" key="4">
    <source>
        <dbReference type="SAM" id="MobiDB-lite"/>
    </source>
</evidence>
<dbReference type="HOGENOM" id="CLU_006409_0_0_1"/>
<dbReference type="Pfam" id="PF15456">
    <property type="entry name" value="Uds1"/>
    <property type="match status" value="1"/>
</dbReference>
<dbReference type="PANTHER" id="PTHR42963">
    <property type="entry name" value="CHROMOSOME PARTITION PROTEIN MUKB"/>
    <property type="match status" value="1"/>
</dbReference>
<dbReference type="EMBL" id="KE145359">
    <property type="protein sequence ID" value="EPE32300.1"/>
    <property type="molecule type" value="Genomic_DNA"/>
</dbReference>
<organism evidence="6 7">
    <name type="scientific">Glarea lozoyensis (strain ATCC 20868 / MF5171)</name>
    <dbReference type="NCBI Taxonomy" id="1116229"/>
    <lineage>
        <taxon>Eukaryota</taxon>
        <taxon>Fungi</taxon>
        <taxon>Dikarya</taxon>
        <taxon>Ascomycota</taxon>
        <taxon>Pezizomycotina</taxon>
        <taxon>Leotiomycetes</taxon>
        <taxon>Helotiales</taxon>
        <taxon>Helotiaceae</taxon>
        <taxon>Glarea</taxon>
    </lineage>
</organism>
<feature type="coiled-coil region" evidence="3">
    <location>
        <begin position="116"/>
        <end position="143"/>
    </location>
</feature>
<dbReference type="GeneID" id="19466486"/>
<feature type="region of interest" description="Disordered" evidence="4">
    <location>
        <begin position="1"/>
        <end position="59"/>
    </location>
</feature>
<feature type="coiled-coil region" evidence="3">
    <location>
        <begin position="306"/>
        <end position="333"/>
    </location>
</feature>
<accession>S3D3G9</accession>
<name>S3D3G9_GLAL2</name>
<feature type="compositionally biased region" description="Polar residues" evidence="4">
    <location>
        <begin position="899"/>
        <end position="908"/>
    </location>
</feature>
<feature type="compositionally biased region" description="Acidic residues" evidence="4">
    <location>
        <begin position="499"/>
        <end position="510"/>
    </location>
</feature>
<reference evidence="6 7" key="1">
    <citation type="journal article" date="2013" name="BMC Genomics">
        <title>Genomics-driven discovery of the pneumocandin biosynthetic gene cluster in the fungus Glarea lozoyensis.</title>
        <authorList>
            <person name="Chen L."/>
            <person name="Yue Q."/>
            <person name="Zhang X."/>
            <person name="Xiang M."/>
            <person name="Wang C."/>
            <person name="Li S."/>
            <person name="Che Y."/>
            <person name="Ortiz-Lopez F.J."/>
            <person name="Bills G.F."/>
            <person name="Liu X."/>
            <person name="An Z."/>
        </authorList>
    </citation>
    <scope>NUCLEOTIDE SEQUENCE [LARGE SCALE GENOMIC DNA]</scope>
    <source>
        <strain evidence="7">ATCC 20868 / MF5171</strain>
    </source>
</reference>